<dbReference type="EMBL" id="JAAMPI010000150">
    <property type="protein sequence ID" value="KAF4634947.1"/>
    <property type="molecule type" value="Genomic_DNA"/>
</dbReference>
<proteinExistence type="predicted"/>
<evidence type="ECO:0000313" key="1">
    <source>
        <dbReference type="EMBL" id="KAF4634947.1"/>
    </source>
</evidence>
<organism evidence="1 2">
    <name type="scientific">Cudoniella acicularis</name>
    <dbReference type="NCBI Taxonomy" id="354080"/>
    <lineage>
        <taxon>Eukaryota</taxon>
        <taxon>Fungi</taxon>
        <taxon>Dikarya</taxon>
        <taxon>Ascomycota</taxon>
        <taxon>Pezizomycotina</taxon>
        <taxon>Leotiomycetes</taxon>
        <taxon>Helotiales</taxon>
        <taxon>Tricladiaceae</taxon>
        <taxon>Cudoniella</taxon>
    </lineage>
</organism>
<keyword evidence="2" id="KW-1185">Reference proteome</keyword>
<comment type="caution">
    <text evidence="1">The sequence shown here is derived from an EMBL/GenBank/DDBJ whole genome shotgun (WGS) entry which is preliminary data.</text>
</comment>
<gene>
    <name evidence="1" type="ORF">G7Y89_g3147</name>
</gene>
<sequence>MSDASASGDKEVEEFPKLARSASRLVGTFENQRDSETPLMLSLLSQRHLEACAAHNVAQGVILPPGCSSRRLREASEHIFSESSVLLKLFYRRLSAVSAIFVNHARGAGVGRFRGHQSSIVTGLTRRVLYTLFNVVEKAREARARLLKFLTV</sequence>
<reference evidence="1 2" key="1">
    <citation type="submission" date="2020-03" db="EMBL/GenBank/DDBJ databases">
        <title>Draft Genome Sequence of Cudoniella acicularis.</title>
        <authorList>
            <person name="Buettner E."/>
            <person name="Kellner H."/>
        </authorList>
    </citation>
    <scope>NUCLEOTIDE SEQUENCE [LARGE SCALE GENOMIC DNA]</scope>
    <source>
        <strain evidence="1 2">DSM 108380</strain>
    </source>
</reference>
<dbReference type="Proteomes" id="UP000566819">
    <property type="component" value="Unassembled WGS sequence"/>
</dbReference>
<accession>A0A8H4W5V0</accession>
<evidence type="ECO:0000313" key="2">
    <source>
        <dbReference type="Proteomes" id="UP000566819"/>
    </source>
</evidence>
<protein>
    <submittedName>
        <fullName evidence="1">Uncharacterized protein</fullName>
    </submittedName>
</protein>
<name>A0A8H4W5V0_9HELO</name>
<dbReference type="AlphaFoldDB" id="A0A8H4W5V0"/>